<gene>
    <name evidence="2" type="ORF">S12H4_58779</name>
</gene>
<feature type="region of interest" description="Disordered" evidence="1">
    <location>
        <begin position="1"/>
        <end position="40"/>
    </location>
</feature>
<evidence type="ECO:0000313" key="2">
    <source>
        <dbReference type="EMBL" id="GAJ21546.1"/>
    </source>
</evidence>
<accession>X1VUZ2</accession>
<name>X1VUZ2_9ZZZZ</name>
<proteinExistence type="predicted"/>
<protein>
    <submittedName>
        <fullName evidence="2">Uncharacterized protein</fullName>
    </submittedName>
</protein>
<comment type="caution">
    <text evidence="2">The sequence shown here is derived from an EMBL/GenBank/DDBJ whole genome shotgun (WGS) entry which is preliminary data.</text>
</comment>
<dbReference type="EMBL" id="BARW01038262">
    <property type="protein sequence ID" value="GAJ21546.1"/>
    <property type="molecule type" value="Genomic_DNA"/>
</dbReference>
<evidence type="ECO:0000256" key="1">
    <source>
        <dbReference type="SAM" id="MobiDB-lite"/>
    </source>
</evidence>
<sequence length="40" mass="4097">FTKAVTTGRKARGDCQVLTDQGPGGEVPPAPHTPTATFAD</sequence>
<reference evidence="2" key="1">
    <citation type="journal article" date="2014" name="Front. Microbiol.">
        <title>High frequency of phylogenetically diverse reductive dehalogenase-homologous genes in deep subseafloor sedimentary metagenomes.</title>
        <authorList>
            <person name="Kawai M."/>
            <person name="Futagami T."/>
            <person name="Toyoda A."/>
            <person name="Takaki Y."/>
            <person name="Nishi S."/>
            <person name="Hori S."/>
            <person name="Arai W."/>
            <person name="Tsubouchi T."/>
            <person name="Morono Y."/>
            <person name="Uchiyama I."/>
            <person name="Ito T."/>
            <person name="Fujiyama A."/>
            <person name="Inagaki F."/>
            <person name="Takami H."/>
        </authorList>
    </citation>
    <scope>NUCLEOTIDE SEQUENCE</scope>
    <source>
        <strain evidence="2">Expedition CK06-06</strain>
    </source>
</reference>
<dbReference type="AlphaFoldDB" id="X1VUZ2"/>
<organism evidence="2">
    <name type="scientific">marine sediment metagenome</name>
    <dbReference type="NCBI Taxonomy" id="412755"/>
    <lineage>
        <taxon>unclassified sequences</taxon>
        <taxon>metagenomes</taxon>
        <taxon>ecological metagenomes</taxon>
    </lineage>
</organism>
<feature type="non-terminal residue" evidence="2">
    <location>
        <position position="1"/>
    </location>
</feature>